<proteinExistence type="predicted"/>
<dbReference type="Proteomes" id="UP000198848">
    <property type="component" value="Unassembled WGS sequence"/>
</dbReference>
<dbReference type="InterPro" id="IPR029069">
    <property type="entry name" value="HotDog_dom_sf"/>
</dbReference>
<dbReference type="OrthoDB" id="56956at2157"/>
<dbReference type="RefSeq" id="WP_090377618.1">
    <property type="nucleotide sequence ID" value="NZ_FNLC01000001.1"/>
</dbReference>
<keyword evidence="1" id="KW-0378">Hydrolase</keyword>
<dbReference type="PANTHER" id="PTHR31793">
    <property type="entry name" value="4-HYDROXYBENZOYL-COA THIOESTERASE FAMILY MEMBER"/>
    <property type="match status" value="1"/>
</dbReference>
<dbReference type="GO" id="GO:0047617">
    <property type="term" value="F:fatty acyl-CoA hydrolase activity"/>
    <property type="evidence" value="ECO:0007669"/>
    <property type="project" value="TreeGrafter"/>
</dbReference>
<dbReference type="STRING" id="1095778.SAMN04489842_0779"/>
<dbReference type="PANTHER" id="PTHR31793:SF24">
    <property type="entry name" value="LONG-CHAIN ACYL-COA THIOESTERASE FADM"/>
    <property type="match status" value="1"/>
</dbReference>
<evidence type="ECO:0000313" key="1">
    <source>
        <dbReference type="EMBL" id="SDQ42006.1"/>
    </source>
</evidence>
<reference evidence="2" key="1">
    <citation type="submission" date="2016-10" db="EMBL/GenBank/DDBJ databases">
        <authorList>
            <person name="Varghese N."/>
            <person name="Submissions S."/>
        </authorList>
    </citation>
    <scope>NUCLEOTIDE SEQUENCE [LARGE SCALE GENOMIC DNA]</scope>
    <source>
        <strain evidence="2">DSM 24767</strain>
    </source>
</reference>
<dbReference type="SUPFAM" id="SSF54637">
    <property type="entry name" value="Thioesterase/thiol ester dehydrase-isomerase"/>
    <property type="match status" value="1"/>
</dbReference>
<evidence type="ECO:0000313" key="2">
    <source>
        <dbReference type="Proteomes" id="UP000198848"/>
    </source>
</evidence>
<dbReference type="CDD" id="cd00586">
    <property type="entry name" value="4HBT"/>
    <property type="match status" value="1"/>
</dbReference>
<dbReference type="AlphaFoldDB" id="A0A1H1AS63"/>
<dbReference type="Gene3D" id="3.10.129.10">
    <property type="entry name" value="Hotdog Thioesterase"/>
    <property type="match status" value="1"/>
</dbReference>
<protein>
    <submittedName>
        <fullName evidence="1">Acyl-CoA thioester hydrolase</fullName>
    </submittedName>
</protein>
<dbReference type="InterPro" id="IPR050563">
    <property type="entry name" value="4-hydroxybenzoyl-CoA_TE"/>
</dbReference>
<gene>
    <name evidence="1" type="ORF">SAMN04489842_0779</name>
</gene>
<dbReference type="Pfam" id="PF13279">
    <property type="entry name" value="4HBT_2"/>
    <property type="match status" value="1"/>
</dbReference>
<accession>A0A1H1AS63</accession>
<dbReference type="EMBL" id="FNLC01000001">
    <property type="protein sequence ID" value="SDQ42006.1"/>
    <property type="molecule type" value="Genomic_DNA"/>
</dbReference>
<sequence>MNEKFTTEIPVRFRDLDPMDHVNHAVYASYIEAARIDYIDEVMEIRQQDAGFVIVNLEISYKRPLTRGDEPTVTLWVTDLGTTSCTIEYEIRTADGEIAATAETVMVQTNSEGQPEPLSDEVRERIAEYENLEATA</sequence>
<organism evidence="1 2">
    <name type="scientific">Natronobacterium texcoconense</name>
    <dbReference type="NCBI Taxonomy" id="1095778"/>
    <lineage>
        <taxon>Archaea</taxon>
        <taxon>Methanobacteriati</taxon>
        <taxon>Methanobacteriota</taxon>
        <taxon>Stenosarchaea group</taxon>
        <taxon>Halobacteria</taxon>
        <taxon>Halobacteriales</taxon>
        <taxon>Natrialbaceae</taxon>
        <taxon>Natronobacterium</taxon>
    </lineage>
</organism>
<keyword evidence="2" id="KW-1185">Reference proteome</keyword>
<name>A0A1H1AS63_NATTX</name>